<proteinExistence type="predicted"/>
<dbReference type="OrthoDB" id="2637653at2759"/>
<dbReference type="EMBL" id="LUGG01000002">
    <property type="protein sequence ID" value="OBZ77852.1"/>
    <property type="molecule type" value="Genomic_DNA"/>
</dbReference>
<feature type="transmembrane region" description="Helical" evidence="2">
    <location>
        <begin position="110"/>
        <end position="126"/>
    </location>
</feature>
<keyword evidence="2" id="KW-1133">Transmembrane helix</keyword>
<evidence type="ECO:0000256" key="1">
    <source>
        <dbReference type="SAM" id="MobiDB-lite"/>
    </source>
</evidence>
<dbReference type="OMA" id="FIVEATC"/>
<dbReference type="AlphaFoldDB" id="A0A1C7MLW6"/>
<keyword evidence="2" id="KW-0812">Transmembrane</keyword>
<feature type="transmembrane region" description="Helical" evidence="2">
    <location>
        <begin position="200"/>
        <end position="221"/>
    </location>
</feature>
<feature type="transmembrane region" description="Helical" evidence="2">
    <location>
        <begin position="15"/>
        <end position="34"/>
    </location>
</feature>
<keyword evidence="2" id="KW-0472">Membrane</keyword>
<evidence type="ECO:0000259" key="3">
    <source>
        <dbReference type="Pfam" id="PF20151"/>
    </source>
</evidence>
<comment type="caution">
    <text evidence="4">The sequence shown here is derived from an EMBL/GenBank/DDBJ whole genome shotgun (WGS) entry which is preliminary data.</text>
</comment>
<feature type="region of interest" description="Disordered" evidence="1">
    <location>
        <begin position="247"/>
        <end position="273"/>
    </location>
</feature>
<dbReference type="Proteomes" id="UP000092993">
    <property type="component" value="Unassembled WGS sequence"/>
</dbReference>
<evidence type="ECO:0000256" key="2">
    <source>
        <dbReference type="SAM" id="Phobius"/>
    </source>
</evidence>
<sequence length="278" mass="31887">MSTNPIFVAAARDDSYAGVAALTFLTWDVLIHLADEVKYIWHGRNGWMKWIYLFIRHMPIFAQGSTGVHFNSTGCRDWIIYQAAVMEAITLAVEIVLIIRVYALYNRNKLVLTIILLLFVMEVTTMRCTDYIYGLLAMLSGLETILFVLTLIKFFQVAHRRIGEQTLLNTFVRDGTWAFAIIFLIMLLNTLMYQLSHTPLAGICYFWALSVMSFAGSHALLNLRRHCWESEPWFSTQTMMFTTDYELSEHSTQPTADKRTNSTTGEEMEVDAVPQLPI</sequence>
<gene>
    <name evidence="4" type="ORF">A0H81_02424</name>
</gene>
<evidence type="ECO:0000313" key="4">
    <source>
        <dbReference type="EMBL" id="OBZ77852.1"/>
    </source>
</evidence>
<feature type="transmembrane region" description="Helical" evidence="2">
    <location>
        <begin position="132"/>
        <end position="155"/>
    </location>
</feature>
<feature type="compositionally biased region" description="Polar residues" evidence="1">
    <location>
        <begin position="250"/>
        <end position="265"/>
    </location>
</feature>
<dbReference type="InterPro" id="IPR045340">
    <property type="entry name" value="DUF6533"/>
</dbReference>
<evidence type="ECO:0000313" key="5">
    <source>
        <dbReference type="Proteomes" id="UP000092993"/>
    </source>
</evidence>
<dbReference type="Pfam" id="PF20151">
    <property type="entry name" value="DUF6533"/>
    <property type="match status" value="1"/>
</dbReference>
<feature type="transmembrane region" description="Helical" evidence="2">
    <location>
        <begin position="78"/>
        <end position="103"/>
    </location>
</feature>
<reference evidence="4 5" key="1">
    <citation type="submission" date="2016-03" db="EMBL/GenBank/DDBJ databases">
        <title>Whole genome sequencing of Grifola frondosa 9006-11.</title>
        <authorList>
            <person name="Min B."/>
            <person name="Park H."/>
            <person name="Kim J.-G."/>
            <person name="Cho H."/>
            <person name="Oh Y.-L."/>
            <person name="Kong W.-S."/>
            <person name="Choi I.-G."/>
        </authorList>
    </citation>
    <scope>NUCLEOTIDE SEQUENCE [LARGE SCALE GENOMIC DNA]</scope>
    <source>
        <strain evidence="4 5">9006-11</strain>
    </source>
</reference>
<feature type="domain" description="DUF6533" evidence="3">
    <location>
        <begin position="16"/>
        <end position="61"/>
    </location>
</feature>
<feature type="transmembrane region" description="Helical" evidence="2">
    <location>
        <begin position="46"/>
        <end position="66"/>
    </location>
</feature>
<name>A0A1C7MLW6_GRIFR</name>
<organism evidence="4 5">
    <name type="scientific">Grifola frondosa</name>
    <name type="common">Maitake</name>
    <name type="synonym">Polyporus frondosus</name>
    <dbReference type="NCBI Taxonomy" id="5627"/>
    <lineage>
        <taxon>Eukaryota</taxon>
        <taxon>Fungi</taxon>
        <taxon>Dikarya</taxon>
        <taxon>Basidiomycota</taxon>
        <taxon>Agaricomycotina</taxon>
        <taxon>Agaricomycetes</taxon>
        <taxon>Polyporales</taxon>
        <taxon>Grifolaceae</taxon>
        <taxon>Grifola</taxon>
    </lineage>
</organism>
<protein>
    <recommendedName>
        <fullName evidence="3">DUF6533 domain-containing protein</fullName>
    </recommendedName>
</protein>
<keyword evidence="5" id="KW-1185">Reference proteome</keyword>
<dbReference type="STRING" id="5627.A0A1C7MLW6"/>
<feature type="transmembrane region" description="Helical" evidence="2">
    <location>
        <begin position="176"/>
        <end position="194"/>
    </location>
</feature>
<accession>A0A1C7MLW6</accession>